<keyword evidence="3" id="KW-1185">Reference proteome</keyword>
<organism evidence="2 3">
    <name type="scientific">Altericroceibacterium spongiae</name>
    <dbReference type="NCBI Taxonomy" id="2320269"/>
    <lineage>
        <taxon>Bacteria</taxon>
        <taxon>Pseudomonadati</taxon>
        <taxon>Pseudomonadota</taxon>
        <taxon>Alphaproteobacteria</taxon>
        <taxon>Sphingomonadales</taxon>
        <taxon>Erythrobacteraceae</taxon>
        <taxon>Altericroceibacterium</taxon>
    </lineage>
</organism>
<dbReference type="AlphaFoldDB" id="A0A420ER97"/>
<dbReference type="OrthoDB" id="7509105at2"/>
<evidence type="ECO:0000313" key="2">
    <source>
        <dbReference type="EMBL" id="RKF23205.1"/>
    </source>
</evidence>
<dbReference type="RefSeq" id="WP_120323109.1">
    <property type="nucleotide sequence ID" value="NZ_RAPF01000001.1"/>
</dbReference>
<sequence>MFHPALTSFSVILAFAVLSLPGTAFAEKLGTLPRGKWHCELPGDVAGTFTIKQEEENFIILSASRYQGAEGKIGTYLRRGKQILMTSGPKKGQRYHLRSARIVRKLKNDGTPGPLRCVHLTSDRPL</sequence>
<evidence type="ECO:0000313" key="3">
    <source>
        <dbReference type="Proteomes" id="UP000284395"/>
    </source>
</evidence>
<feature type="signal peptide" evidence="1">
    <location>
        <begin position="1"/>
        <end position="26"/>
    </location>
</feature>
<comment type="caution">
    <text evidence="2">The sequence shown here is derived from an EMBL/GenBank/DDBJ whole genome shotgun (WGS) entry which is preliminary data.</text>
</comment>
<keyword evidence="1" id="KW-0732">Signal</keyword>
<gene>
    <name evidence="2" type="ORF">D6851_01605</name>
</gene>
<keyword evidence="2" id="KW-0251">Elongation factor</keyword>
<name>A0A420ER97_9SPHN</name>
<dbReference type="GO" id="GO:0003746">
    <property type="term" value="F:translation elongation factor activity"/>
    <property type="evidence" value="ECO:0007669"/>
    <property type="project" value="UniProtKB-KW"/>
</dbReference>
<reference evidence="2 3" key="1">
    <citation type="submission" date="2018-09" db="EMBL/GenBank/DDBJ databases">
        <title>Altererythrobacter spongiae sp. nov., isolated from a marine sponge.</title>
        <authorList>
            <person name="Zhuang L."/>
            <person name="Luo L."/>
        </authorList>
    </citation>
    <scope>NUCLEOTIDE SEQUENCE [LARGE SCALE GENOMIC DNA]</scope>
    <source>
        <strain evidence="2 3">HN-Y73</strain>
    </source>
</reference>
<evidence type="ECO:0000256" key="1">
    <source>
        <dbReference type="SAM" id="SignalP"/>
    </source>
</evidence>
<dbReference type="Proteomes" id="UP000284395">
    <property type="component" value="Unassembled WGS sequence"/>
</dbReference>
<keyword evidence="2" id="KW-0648">Protein biosynthesis</keyword>
<protein>
    <submittedName>
        <fullName evidence="2">Elongation factor P</fullName>
    </submittedName>
</protein>
<dbReference type="EMBL" id="RAPF01000001">
    <property type="protein sequence ID" value="RKF23205.1"/>
    <property type="molecule type" value="Genomic_DNA"/>
</dbReference>
<accession>A0A420ER97</accession>
<proteinExistence type="predicted"/>
<feature type="chain" id="PRO_5019550389" evidence="1">
    <location>
        <begin position="27"/>
        <end position="126"/>
    </location>
</feature>